<name>A0A4Q7U344_9MICO</name>
<dbReference type="PANTHER" id="PTHR10851">
    <property type="entry name" value="PYRIDOXINE-5-PHOSPHATE OXIDASE"/>
    <property type="match status" value="1"/>
</dbReference>
<evidence type="ECO:0000256" key="4">
    <source>
        <dbReference type="PIRSR" id="PIRSR000190-2"/>
    </source>
</evidence>
<evidence type="ECO:0000256" key="1">
    <source>
        <dbReference type="ARBA" id="ARBA00022630"/>
    </source>
</evidence>
<evidence type="ECO:0000256" key="5">
    <source>
        <dbReference type="SAM" id="MobiDB-lite"/>
    </source>
</evidence>
<protein>
    <submittedName>
        <fullName evidence="7">Pyridoxamine 5'-phosphate oxidase</fullName>
    </submittedName>
</protein>
<organism evidence="7 8">
    <name type="scientific">Leucobacter luti</name>
    <dbReference type="NCBI Taxonomy" id="340320"/>
    <lineage>
        <taxon>Bacteria</taxon>
        <taxon>Bacillati</taxon>
        <taxon>Actinomycetota</taxon>
        <taxon>Actinomycetes</taxon>
        <taxon>Micrococcales</taxon>
        <taxon>Microbacteriaceae</taxon>
        <taxon>Leucobacter</taxon>
    </lineage>
</organism>
<gene>
    <name evidence="7" type="ORF">EV139_1282</name>
</gene>
<feature type="binding site" evidence="4">
    <location>
        <position position="87"/>
    </location>
    <ligand>
        <name>FMN</name>
        <dbReference type="ChEBI" id="CHEBI:58210"/>
    </ligand>
</feature>
<dbReference type="Pfam" id="PF01243">
    <property type="entry name" value="PNPOx_N"/>
    <property type="match status" value="1"/>
</dbReference>
<dbReference type="GO" id="GO:0010181">
    <property type="term" value="F:FMN binding"/>
    <property type="evidence" value="ECO:0007669"/>
    <property type="project" value="InterPro"/>
</dbReference>
<sequence length="186" mass="21330">MSDLEQRLRRLPAFPHPLPVLDAAVLPDDPTVLFRAWLDAAIESGERQPHAMATATVRADGTPVARTLILKDIDADGYHFSTHRSSRKGRELALRPRTSMLFFWREFGRQVRVTGEAVPLDDAASQRDWEGRPSYTGTPNPDWQRYALRPDEFEFMQAREDRQHTRIEYRVGPDGWRHDAVRTPAG</sequence>
<keyword evidence="1" id="KW-0285">Flavoprotein</keyword>
<evidence type="ECO:0000259" key="6">
    <source>
        <dbReference type="Pfam" id="PF01243"/>
    </source>
</evidence>
<feature type="binding site" evidence="4">
    <location>
        <position position="88"/>
    </location>
    <ligand>
        <name>FMN</name>
        <dbReference type="ChEBI" id="CHEBI:58210"/>
    </ligand>
</feature>
<comment type="cofactor">
    <cofactor evidence="4">
        <name>FMN</name>
        <dbReference type="ChEBI" id="CHEBI:58210"/>
    </cofactor>
    <text evidence="4">Binds 1 FMN per subunit.</text>
</comment>
<comment type="caution">
    <text evidence="7">The sequence shown here is derived from an EMBL/GenBank/DDBJ whole genome shotgun (WGS) entry which is preliminary data.</text>
</comment>
<dbReference type="AlphaFoldDB" id="A0A4Q7U344"/>
<evidence type="ECO:0000256" key="3">
    <source>
        <dbReference type="ARBA" id="ARBA00023002"/>
    </source>
</evidence>
<feature type="binding site" evidence="4">
    <location>
        <begin position="66"/>
        <end position="71"/>
    </location>
    <ligand>
        <name>FMN</name>
        <dbReference type="ChEBI" id="CHEBI:58210"/>
    </ligand>
</feature>
<dbReference type="InterPro" id="IPR000659">
    <property type="entry name" value="Pyridox_Oxase"/>
</dbReference>
<reference evidence="7 8" key="1">
    <citation type="journal article" date="2015" name="Stand. Genomic Sci.">
        <title>Genomic Encyclopedia of Bacterial and Archaeal Type Strains, Phase III: the genomes of soil and plant-associated and newly described type strains.</title>
        <authorList>
            <person name="Whitman W.B."/>
            <person name="Woyke T."/>
            <person name="Klenk H.P."/>
            <person name="Zhou Y."/>
            <person name="Lilburn T.G."/>
            <person name="Beck B.J."/>
            <person name="De Vos P."/>
            <person name="Vandamme P."/>
            <person name="Eisen J.A."/>
            <person name="Garrity G."/>
            <person name="Hugenholtz P."/>
            <person name="Kyrpides N.C."/>
        </authorList>
    </citation>
    <scope>NUCLEOTIDE SEQUENCE [LARGE SCALE GENOMIC DNA]</scope>
    <source>
        <strain evidence="7 8">RF6</strain>
    </source>
</reference>
<dbReference type="Proteomes" id="UP000291832">
    <property type="component" value="Unassembled WGS sequence"/>
</dbReference>
<dbReference type="PANTHER" id="PTHR10851:SF0">
    <property type="entry name" value="PYRIDOXINE-5'-PHOSPHATE OXIDASE"/>
    <property type="match status" value="1"/>
</dbReference>
<feature type="region of interest" description="Disordered" evidence="5">
    <location>
        <begin position="122"/>
        <end position="143"/>
    </location>
</feature>
<dbReference type="InterPro" id="IPR011576">
    <property type="entry name" value="Pyridox_Oxase_N"/>
</dbReference>
<evidence type="ECO:0000313" key="7">
    <source>
        <dbReference type="EMBL" id="RZT67147.1"/>
    </source>
</evidence>
<feature type="binding site" evidence="4">
    <location>
        <position position="110"/>
    </location>
    <ligand>
        <name>FMN</name>
        <dbReference type="ChEBI" id="CHEBI:58210"/>
    </ligand>
</feature>
<dbReference type="InterPro" id="IPR012349">
    <property type="entry name" value="Split_barrel_FMN-bd"/>
</dbReference>
<keyword evidence="2 4" id="KW-0288">FMN</keyword>
<dbReference type="PIRSF" id="PIRSF000190">
    <property type="entry name" value="Pyd_amn-ph_oxd"/>
    <property type="match status" value="1"/>
</dbReference>
<dbReference type="SUPFAM" id="SSF50475">
    <property type="entry name" value="FMN-binding split barrel"/>
    <property type="match status" value="1"/>
</dbReference>
<dbReference type="GO" id="GO:0004733">
    <property type="term" value="F:pyridoxamine phosphate oxidase activity"/>
    <property type="evidence" value="ECO:0007669"/>
    <property type="project" value="InterPro"/>
</dbReference>
<keyword evidence="8" id="KW-1185">Reference proteome</keyword>
<feature type="domain" description="Pyridoxamine 5'-phosphate oxidase N-terminal" evidence="6">
    <location>
        <begin position="39"/>
        <end position="155"/>
    </location>
</feature>
<accession>A0A4Q7U344</accession>
<keyword evidence="3" id="KW-0560">Oxidoreductase</keyword>
<dbReference type="Gene3D" id="2.30.110.10">
    <property type="entry name" value="Electron Transport, Fmn-binding Protein, Chain A"/>
    <property type="match status" value="2"/>
</dbReference>
<dbReference type="GO" id="GO:0008615">
    <property type="term" value="P:pyridoxine biosynthetic process"/>
    <property type="evidence" value="ECO:0007669"/>
    <property type="project" value="InterPro"/>
</dbReference>
<evidence type="ECO:0000313" key="8">
    <source>
        <dbReference type="Proteomes" id="UP000291832"/>
    </source>
</evidence>
<dbReference type="OrthoDB" id="9780392at2"/>
<dbReference type="EMBL" id="SHKI01000003">
    <property type="protein sequence ID" value="RZT67147.1"/>
    <property type="molecule type" value="Genomic_DNA"/>
</dbReference>
<dbReference type="RefSeq" id="WP_130453457.1">
    <property type="nucleotide sequence ID" value="NZ_QYAG01000001.1"/>
</dbReference>
<proteinExistence type="predicted"/>
<evidence type="ECO:0000256" key="2">
    <source>
        <dbReference type="ARBA" id="ARBA00022643"/>
    </source>
</evidence>